<dbReference type="Gene3D" id="1.10.287.110">
    <property type="entry name" value="DnaJ domain"/>
    <property type="match status" value="1"/>
</dbReference>
<feature type="non-terminal residue" evidence="8">
    <location>
        <position position="273"/>
    </location>
</feature>
<dbReference type="InterPro" id="IPR001623">
    <property type="entry name" value="DnaJ_domain"/>
</dbReference>
<name>X1QA13_9ZZZZ</name>
<dbReference type="PRINTS" id="PR00625">
    <property type="entry name" value="JDOMAIN"/>
</dbReference>
<dbReference type="PROSITE" id="PS50076">
    <property type="entry name" value="DNAJ_2"/>
    <property type="match status" value="1"/>
</dbReference>
<dbReference type="Gene3D" id="2.60.260.20">
    <property type="entry name" value="Urease metallochaperone UreE, N-terminal domain"/>
    <property type="match status" value="1"/>
</dbReference>
<organism evidence="8">
    <name type="scientific">marine sediment metagenome</name>
    <dbReference type="NCBI Taxonomy" id="412755"/>
    <lineage>
        <taxon>unclassified sequences</taxon>
        <taxon>metagenomes</taxon>
        <taxon>ecological metagenomes</taxon>
    </lineage>
</organism>
<dbReference type="FunFam" id="2.10.230.10:FF:000002">
    <property type="entry name" value="Molecular chaperone DnaJ"/>
    <property type="match status" value="1"/>
</dbReference>
<protein>
    <recommendedName>
        <fullName evidence="9">J domain-containing protein</fullName>
    </recommendedName>
</protein>
<dbReference type="GO" id="GO:0051082">
    <property type="term" value="F:unfolded protein binding"/>
    <property type="evidence" value="ECO:0007669"/>
    <property type="project" value="InterPro"/>
</dbReference>
<accession>X1QA13</accession>
<evidence type="ECO:0000256" key="2">
    <source>
        <dbReference type="ARBA" id="ARBA00022737"/>
    </source>
</evidence>
<reference evidence="8" key="1">
    <citation type="journal article" date="2014" name="Front. Microbiol.">
        <title>High frequency of phylogenetically diverse reductive dehalogenase-homologous genes in deep subseafloor sedimentary metagenomes.</title>
        <authorList>
            <person name="Kawai M."/>
            <person name="Futagami T."/>
            <person name="Toyoda A."/>
            <person name="Takaki Y."/>
            <person name="Nishi S."/>
            <person name="Hori S."/>
            <person name="Arai W."/>
            <person name="Tsubouchi T."/>
            <person name="Morono Y."/>
            <person name="Uchiyama I."/>
            <person name="Ito T."/>
            <person name="Fujiyama A."/>
            <person name="Inagaki F."/>
            <person name="Takami H."/>
        </authorList>
    </citation>
    <scope>NUCLEOTIDE SEQUENCE</scope>
    <source>
        <strain evidence="8">Expedition CK06-06</strain>
    </source>
</reference>
<dbReference type="GO" id="GO:0008270">
    <property type="term" value="F:zinc ion binding"/>
    <property type="evidence" value="ECO:0007669"/>
    <property type="project" value="UniProtKB-KW"/>
</dbReference>
<dbReference type="GO" id="GO:0005737">
    <property type="term" value="C:cytoplasm"/>
    <property type="evidence" value="ECO:0007669"/>
    <property type="project" value="TreeGrafter"/>
</dbReference>
<feature type="domain" description="J" evidence="6">
    <location>
        <begin position="6"/>
        <end position="71"/>
    </location>
</feature>
<evidence type="ECO:0000256" key="4">
    <source>
        <dbReference type="ARBA" id="ARBA00022833"/>
    </source>
</evidence>
<dbReference type="PROSITE" id="PS51188">
    <property type="entry name" value="ZF_CR"/>
    <property type="match status" value="1"/>
</dbReference>
<dbReference type="Gene3D" id="2.10.230.10">
    <property type="entry name" value="Heat shock protein DnaJ, cysteine-rich domain"/>
    <property type="match status" value="1"/>
</dbReference>
<dbReference type="InterPro" id="IPR036410">
    <property type="entry name" value="HSP_DnaJ_Cys-rich_dom_sf"/>
</dbReference>
<comment type="caution">
    <text evidence="8">The sequence shown here is derived from an EMBL/GenBank/DDBJ whole genome shotgun (WGS) entry which is preliminary data.</text>
</comment>
<sequence>MRNKSDYYDVLGLSRDCTLTDIKREYRNLARKYHPDVNNGDPNAEEKFKEISEAYAVLSNEDKRRQYDQFGFSRSLFEDFDFGSVFSEFGFGDIFDRFFGAGFGSPFSTRQRSRRKERGSDISVAMKISFKESAYGVKKEIEYNADDICEVCRGKGSAADDGIITCRECGGTGKVRTARQTLIGNIITTSACRDCGGTGKIIKDPCKKCRGRGYHSGKRKVKLDIPAGIHDGDSLRVAGKGNSLGKDSINGDLFVTVRVISYPGFKREGNDVP</sequence>
<dbReference type="InterPro" id="IPR008971">
    <property type="entry name" value="HSP40/DnaJ_pept-bd"/>
</dbReference>
<dbReference type="GO" id="GO:0031072">
    <property type="term" value="F:heat shock protein binding"/>
    <property type="evidence" value="ECO:0007669"/>
    <property type="project" value="InterPro"/>
</dbReference>
<dbReference type="AlphaFoldDB" id="X1QA13"/>
<dbReference type="SUPFAM" id="SSF57938">
    <property type="entry name" value="DnaJ/Hsp40 cysteine-rich domain"/>
    <property type="match status" value="1"/>
</dbReference>
<keyword evidence="5" id="KW-0143">Chaperone</keyword>
<dbReference type="InterPro" id="IPR001305">
    <property type="entry name" value="HSP_DnaJ_Cys-rich_dom"/>
</dbReference>
<dbReference type="PANTHER" id="PTHR43096">
    <property type="entry name" value="DNAJ HOMOLOG 1, MITOCHONDRIAL-RELATED"/>
    <property type="match status" value="1"/>
</dbReference>
<dbReference type="EMBL" id="BARW01004622">
    <property type="protein sequence ID" value="GAI65048.1"/>
    <property type="molecule type" value="Genomic_DNA"/>
</dbReference>
<dbReference type="SMART" id="SM00271">
    <property type="entry name" value="DnaJ"/>
    <property type="match status" value="1"/>
</dbReference>
<evidence type="ECO:0000259" key="6">
    <source>
        <dbReference type="PROSITE" id="PS50076"/>
    </source>
</evidence>
<keyword evidence="1" id="KW-0479">Metal-binding</keyword>
<dbReference type="PANTHER" id="PTHR43096:SF52">
    <property type="entry name" value="DNAJ HOMOLOG 1, MITOCHONDRIAL-RELATED"/>
    <property type="match status" value="1"/>
</dbReference>
<evidence type="ECO:0008006" key="9">
    <source>
        <dbReference type="Google" id="ProtNLM"/>
    </source>
</evidence>
<dbReference type="InterPro" id="IPR002939">
    <property type="entry name" value="DnaJ_C"/>
</dbReference>
<evidence type="ECO:0000256" key="1">
    <source>
        <dbReference type="ARBA" id="ARBA00022723"/>
    </source>
</evidence>
<keyword evidence="2" id="KW-0677">Repeat</keyword>
<evidence type="ECO:0000256" key="3">
    <source>
        <dbReference type="ARBA" id="ARBA00022771"/>
    </source>
</evidence>
<feature type="domain" description="CR-type" evidence="7">
    <location>
        <begin position="136"/>
        <end position="218"/>
    </location>
</feature>
<dbReference type="InterPro" id="IPR018253">
    <property type="entry name" value="DnaJ_domain_CS"/>
</dbReference>
<evidence type="ECO:0000256" key="5">
    <source>
        <dbReference type="ARBA" id="ARBA00023186"/>
    </source>
</evidence>
<keyword evidence="3" id="KW-0863">Zinc-finger</keyword>
<dbReference type="CDD" id="cd06257">
    <property type="entry name" value="DnaJ"/>
    <property type="match status" value="1"/>
</dbReference>
<dbReference type="SUPFAM" id="SSF46565">
    <property type="entry name" value="Chaperone J-domain"/>
    <property type="match status" value="1"/>
</dbReference>
<dbReference type="Pfam" id="PF01556">
    <property type="entry name" value="DnaJ_C"/>
    <property type="match status" value="1"/>
</dbReference>
<gene>
    <name evidence="8" type="ORF">S12H4_10686</name>
</gene>
<evidence type="ECO:0000259" key="7">
    <source>
        <dbReference type="PROSITE" id="PS51188"/>
    </source>
</evidence>
<dbReference type="SUPFAM" id="SSF49493">
    <property type="entry name" value="HSP40/DnaJ peptide-binding domain"/>
    <property type="match status" value="1"/>
</dbReference>
<dbReference type="PROSITE" id="PS00636">
    <property type="entry name" value="DNAJ_1"/>
    <property type="match status" value="1"/>
</dbReference>
<dbReference type="Pfam" id="PF00684">
    <property type="entry name" value="DnaJ_CXXCXGXG"/>
    <property type="match status" value="1"/>
</dbReference>
<dbReference type="InterPro" id="IPR036869">
    <property type="entry name" value="J_dom_sf"/>
</dbReference>
<keyword evidence="4" id="KW-0862">Zinc</keyword>
<evidence type="ECO:0000313" key="8">
    <source>
        <dbReference type="EMBL" id="GAI65048.1"/>
    </source>
</evidence>
<proteinExistence type="predicted"/>
<dbReference type="CDD" id="cd10719">
    <property type="entry name" value="DnaJ_zf"/>
    <property type="match status" value="1"/>
</dbReference>
<dbReference type="Pfam" id="PF00226">
    <property type="entry name" value="DnaJ"/>
    <property type="match status" value="1"/>
</dbReference>
<dbReference type="GO" id="GO:0042026">
    <property type="term" value="P:protein refolding"/>
    <property type="evidence" value="ECO:0007669"/>
    <property type="project" value="TreeGrafter"/>
</dbReference>